<organism evidence="6 7">
    <name type="scientific">Pythium oligandrum</name>
    <name type="common">Mycoparasitic fungus</name>
    <dbReference type="NCBI Taxonomy" id="41045"/>
    <lineage>
        <taxon>Eukaryota</taxon>
        <taxon>Sar</taxon>
        <taxon>Stramenopiles</taxon>
        <taxon>Oomycota</taxon>
        <taxon>Peronosporomycetes</taxon>
        <taxon>Pythiales</taxon>
        <taxon>Pythiaceae</taxon>
        <taxon>Pythium</taxon>
    </lineage>
</organism>
<reference evidence="6" key="1">
    <citation type="submission" date="2019-03" db="EMBL/GenBank/DDBJ databases">
        <title>Long read genome sequence of the mycoparasitic Pythium oligandrum ATCC 38472 isolated from sugarbeet rhizosphere.</title>
        <authorList>
            <person name="Gaulin E."/>
        </authorList>
    </citation>
    <scope>NUCLEOTIDE SEQUENCE</scope>
    <source>
        <strain evidence="6">ATCC 38472_TT</strain>
    </source>
</reference>
<evidence type="ECO:0000256" key="4">
    <source>
        <dbReference type="SAM" id="MobiDB-lite"/>
    </source>
</evidence>
<dbReference type="SMART" id="SM00015">
    <property type="entry name" value="IQ"/>
    <property type="match status" value="2"/>
</dbReference>
<comment type="caution">
    <text evidence="6">The sequence shown here is derived from an EMBL/GenBank/DDBJ whole genome shotgun (WGS) entry which is preliminary data.</text>
</comment>
<feature type="compositionally biased region" description="Polar residues" evidence="4">
    <location>
        <begin position="69"/>
        <end position="78"/>
    </location>
</feature>
<dbReference type="SUPFAM" id="SSF48452">
    <property type="entry name" value="TPR-like"/>
    <property type="match status" value="1"/>
</dbReference>
<evidence type="ECO:0000256" key="2">
    <source>
        <dbReference type="ARBA" id="ARBA00022737"/>
    </source>
</evidence>
<feature type="region of interest" description="Disordered" evidence="4">
    <location>
        <begin position="1398"/>
        <end position="1437"/>
    </location>
</feature>
<evidence type="ECO:0000313" key="7">
    <source>
        <dbReference type="Proteomes" id="UP000794436"/>
    </source>
</evidence>
<feature type="region of interest" description="Disordered" evidence="4">
    <location>
        <begin position="69"/>
        <end position="94"/>
    </location>
</feature>
<feature type="compositionally biased region" description="Basic and acidic residues" evidence="4">
    <location>
        <begin position="1422"/>
        <end position="1437"/>
    </location>
</feature>
<keyword evidence="2" id="KW-0677">Repeat</keyword>
<dbReference type="OrthoDB" id="426293at2759"/>
<dbReference type="PANTHER" id="PTHR45973">
    <property type="entry name" value="PROTEIN PHOSPHATASE 1 REGULATORY SUBUNIT SDS22-RELATED"/>
    <property type="match status" value="1"/>
</dbReference>
<feature type="compositionally biased region" description="Polar residues" evidence="4">
    <location>
        <begin position="1400"/>
        <end position="1420"/>
    </location>
</feature>
<dbReference type="InterPro" id="IPR011990">
    <property type="entry name" value="TPR-like_helical_dom_sf"/>
</dbReference>
<dbReference type="Gene3D" id="1.20.5.190">
    <property type="match status" value="1"/>
</dbReference>
<feature type="domain" description="WW" evidence="5">
    <location>
        <begin position="1431"/>
        <end position="1465"/>
    </location>
</feature>
<evidence type="ECO:0000259" key="5">
    <source>
        <dbReference type="PROSITE" id="PS50020"/>
    </source>
</evidence>
<gene>
    <name evidence="6" type="ORF">Poli38472_006026</name>
</gene>
<dbReference type="PROSITE" id="PS50020">
    <property type="entry name" value="WW_DOMAIN_2"/>
    <property type="match status" value="1"/>
</dbReference>
<proteinExistence type="predicted"/>
<dbReference type="InterPro" id="IPR050576">
    <property type="entry name" value="Cilia_flagella_integrity"/>
</dbReference>
<keyword evidence="3" id="KW-0175">Coiled coil</keyword>
<dbReference type="InterPro" id="IPR001202">
    <property type="entry name" value="WW_dom"/>
</dbReference>
<dbReference type="Proteomes" id="UP000794436">
    <property type="component" value="Unassembled WGS sequence"/>
</dbReference>
<name>A0A8K1CUM2_PYTOL</name>
<sequence length="1468" mass="174693">MHFRPVDVDERGPRALDGRLKRVLRDGSATGNDLRLNAGRNEDAVAVKPGQLRSIKERDDHAFLIQATHKPSNQQPATIENGRREKLTERRRKTKDALAPEPINYLRLRRTEESKQALLRNRANPVVINEILHPSSPTKEVPSRYAIVVEEAAALTNEMERQLEEMQKRVFARVETQQEDGAAVLAVQLQQLYREQAVLQKESNRASQQVQTLLTAVRNEISVMYKFTPLFKIYSHHKLKSAWHHWMVYNQWRRDEEARIALLWPFAVQIQRVFRRKRSQWERARTRLGLAWERWLASVTIQRWMRQVLSRREYQYRIEAKYATLVQAAWRGSCERKRVKKMLKAQLRWMLRSLSPTGNLHRLHEVSRKQPQLAATLNAILTLVEETNVAVDANSVYKAKNARVAARNAARPVEATRKQLFHAIFNLQTVIRRRDRAIEAAKRTYSDKMEAKQRAMQLKDTESKAKELQKTKENISIKLECEKMAKEELETKDYERMLRTVESDRILRVRLAQRRKEEAENARMVVEEYQMRYYVSEVRRRNEEVEKRRQEVEKRYQALMEQEQAQMNQVLEMLKTDEMKRNEAEEKRQRVRLQEHELWEKLSREQQSEAVRRLQLKDELKAEEIRRGEARLRVQEEQDRERFLRLERSRKQRQEELDSELRAREAMDQEEKLRRKVHFALKKAKQTAEWQTKREKETTRYSLDPMHFSKIQQLKEIEERERRERYLMKREDTIADQVREKERKERYFQECRLRKKQQQEEVRRAQRECAMMGAEERVEQERRAIIRREHEYKKSLAEMARLAELDKLKEAQRLAEARNRKTMYDEELRHRRVEQMIQQIAAAREQRETDLMVEEDRLQREILSQVIKAEKKRQRGKRIFQMMKEDVQSMSRQDWEDEGSRLEELLWDPADIAAFRHCVAQYPLFLITNVRIFRELSGALGDPPFDLNYEAVYANRSIESRMSVDNVPRKRRKPRKFFYHEFFEEDPILSALKPAPAPPSTARLRWKKLADHFLSSSWNSEAVRQGYILMRDGEFKQACCSFLLAVHSDSNATRKPSAGLLRQTARCCLKQWEVSFDRAWLDKSLFYYHRASAHVTLLTNPAFLQEVALALEKKGGYRDAAEVISGIIRCFPRYSKMTEVIFRGGMIMFSLQMYQQSREYLLHTLDAAPFGWEPADILFLVARILHLEGKMRRKMCSVAYEESFRTNKRDAFYRNYPTWREWIKDCSTWRQFGDRYFQKQEFSLARDAYQVMMKRQLKKPAHLMTKRELALNVRAMKVQKQSRVEDSTVGKPDDLDWLRIARCHAILNDRVSTETALKRWFGKQPYLERVIERFYTWPLARWKLLGVEIPEQVMEALERKKQELQEAEALKRKAMEDQRLQILRQRSLKARGRMVAWADDTTQSNSPVESSVSDQATTANTHHREAESVAPDRVDPWVKVTDEASQDFYFWNEETGDVVWDLPSDTGT</sequence>
<evidence type="ECO:0000256" key="1">
    <source>
        <dbReference type="ARBA" id="ARBA00022614"/>
    </source>
</evidence>
<accession>A0A8K1CUM2</accession>
<evidence type="ECO:0000313" key="6">
    <source>
        <dbReference type="EMBL" id="TMW68558.1"/>
    </source>
</evidence>
<keyword evidence="7" id="KW-1185">Reference proteome</keyword>
<feature type="coiled-coil region" evidence="3">
    <location>
        <begin position="748"/>
        <end position="775"/>
    </location>
</feature>
<dbReference type="PANTHER" id="PTHR45973:SF9">
    <property type="entry name" value="LEUCINE-RICH REPEAT-CONTAINING PROTEIN 46"/>
    <property type="match status" value="1"/>
</dbReference>
<feature type="coiled-coil region" evidence="3">
    <location>
        <begin position="451"/>
        <end position="594"/>
    </location>
</feature>
<keyword evidence="1" id="KW-0433">Leucine-rich repeat</keyword>
<dbReference type="InterPro" id="IPR000048">
    <property type="entry name" value="IQ_motif_EF-hand-BS"/>
</dbReference>
<dbReference type="Gene3D" id="2.20.70.10">
    <property type="match status" value="1"/>
</dbReference>
<dbReference type="EMBL" id="SPLM01000002">
    <property type="protein sequence ID" value="TMW68558.1"/>
    <property type="molecule type" value="Genomic_DNA"/>
</dbReference>
<dbReference type="PROSITE" id="PS50096">
    <property type="entry name" value="IQ"/>
    <property type="match status" value="2"/>
</dbReference>
<protein>
    <recommendedName>
        <fullName evidence="5">WW domain-containing protein</fullName>
    </recommendedName>
</protein>
<feature type="coiled-coil region" evidence="3">
    <location>
        <begin position="1347"/>
        <end position="1380"/>
    </location>
</feature>
<evidence type="ECO:0000256" key="3">
    <source>
        <dbReference type="SAM" id="Coils"/>
    </source>
</evidence>
<feature type="coiled-coil region" evidence="3">
    <location>
        <begin position="145"/>
        <end position="209"/>
    </location>
</feature>